<feature type="transmembrane region" description="Helical" evidence="1">
    <location>
        <begin position="72"/>
        <end position="93"/>
    </location>
</feature>
<dbReference type="InterPro" id="IPR053046">
    <property type="entry name" value="ABC-5_transporter"/>
</dbReference>
<evidence type="ECO:0008006" key="4">
    <source>
        <dbReference type="Google" id="ProtNLM"/>
    </source>
</evidence>
<dbReference type="PANTHER" id="PTHR39177">
    <property type="entry name" value="ABC TRANSPORTER PERMEASE YTRC-RELATED"/>
    <property type="match status" value="1"/>
</dbReference>
<evidence type="ECO:0000256" key="1">
    <source>
        <dbReference type="SAM" id="Phobius"/>
    </source>
</evidence>
<gene>
    <name evidence="2" type="ORF">E4V82_04520</name>
</gene>
<dbReference type="GO" id="GO:0005886">
    <property type="term" value="C:plasma membrane"/>
    <property type="evidence" value="ECO:0007669"/>
    <property type="project" value="UniProtKB-SubCell"/>
</dbReference>
<dbReference type="AlphaFoldDB" id="A0A5N7IY36"/>
<dbReference type="PANTHER" id="PTHR39177:SF1">
    <property type="entry name" value="ABC TRANSPORTER PERMEASE YTRC-RELATED"/>
    <property type="match status" value="1"/>
</dbReference>
<comment type="caution">
    <text evidence="2">The sequence shown here is derived from an EMBL/GenBank/DDBJ whole genome shotgun (WGS) entry which is preliminary data.</text>
</comment>
<dbReference type="GO" id="GO:0140359">
    <property type="term" value="F:ABC-type transporter activity"/>
    <property type="evidence" value="ECO:0007669"/>
    <property type="project" value="InterPro"/>
</dbReference>
<protein>
    <recommendedName>
        <fullName evidence="4">ABC transporter permease</fullName>
    </recommendedName>
</protein>
<keyword evidence="1" id="KW-0472">Membrane</keyword>
<evidence type="ECO:0000313" key="3">
    <source>
        <dbReference type="Proteomes" id="UP000342249"/>
    </source>
</evidence>
<keyword evidence="1" id="KW-0812">Transmembrane</keyword>
<feature type="transmembrane region" description="Helical" evidence="1">
    <location>
        <begin position="160"/>
        <end position="178"/>
    </location>
</feature>
<dbReference type="EMBL" id="SPSF01000015">
    <property type="protein sequence ID" value="MPQ61372.1"/>
    <property type="molecule type" value="Genomic_DNA"/>
</dbReference>
<feature type="transmembrane region" description="Helical" evidence="1">
    <location>
        <begin position="21"/>
        <end position="42"/>
    </location>
</feature>
<feature type="transmembrane region" description="Helical" evidence="1">
    <location>
        <begin position="327"/>
        <end position="346"/>
    </location>
</feature>
<accession>A0A5N7IY36</accession>
<name>A0A5N7IY36_9CLOT</name>
<dbReference type="Pfam" id="PF12679">
    <property type="entry name" value="ABC2_membrane_2"/>
    <property type="match status" value="1"/>
</dbReference>
<proteinExistence type="predicted"/>
<feature type="transmembrane region" description="Helical" evidence="1">
    <location>
        <begin position="114"/>
        <end position="140"/>
    </location>
</feature>
<sequence length="354" mass="41253">MEMNKVVNKALFYKEWINVRWVTLLTIIVLSFFKVYGVISALNQEKMYETRQGWVLPNRWFNNGLYRGGDHYSIYFFIMVIVVIILAITLFISEKTSENQGFIASMPFTRKEIIINKWLVGVISLLISFAVTYIFLSLFYFKNISSINTILNPYSDIVKWFFMDTFQYICIFTFMMLMQSVMGNSIVSSMVGGIILVVPYFITMMIQSLTERVYGFTQYRYLIFNKICHWLNIYGYNYANNNYLSSTAINGMCNISYTNYKSKLLVLFLLTCLFLFLANLAYKKRNIEYNLRLIAFKNLEPVFTGGVAICSGLLVGGIFGNDRLREFGIYFIIFTIIGYFISKLLLLKVLSSRK</sequence>
<keyword evidence="1" id="KW-1133">Transmembrane helix</keyword>
<reference evidence="2 3" key="1">
    <citation type="journal article" date="2019" name="Lett. Appl. Microbiol.">
        <title>A case of 'blown pack' spoilage of vacuum-packaged pork likely associated with Clostridium estertheticum in Canada.</title>
        <authorList>
            <person name="Zhang P."/>
            <person name="Ward P."/>
            <person name="McMullen L.M."/>
            <person name="Yang X."/>
        </authorList>
    </citation>
    <scope>NUCLEOTIDE SEQUENCE [LARGE SCALE GENOMIC DNA]</scope>
    <source>
        <strain evidence="2 3">MA19</strain>
    </source>
</reference>
<feature type="transmembrane region" description="Helical" evidence="1">
    <location>
        <begin position="264"/>
        <end position="282"/>
    </location>
</feature>
<feature type="transmembrane region" description="Helical" evidence="1">
    <location>
        <begin position="185"/>
        <end position="206"/>
    </location>
</feature>
<organism evidence="2 3">
    <name type="scientific">Clostridium estertheticum</name>
    <dbReference type="NCBI Taxonomy" id="238834"/>
    <lineage>
        <taxon>Bacteria</taxon>
        <taxon>Bacillati</taxon>
        <taxon>Bacillota</taxon>
        <taxon>Clostridia</taxon>
        <taxon>Eubacteriales</taxon>
        <taxon>Clostridiaceae</taxon>
        <taxon>Clostridium</taxon>
    </lineage>
</organism>
<evidence type="ECO:0000313" key="2">
    <source>
        <dbReference type="EMBL" id="MPQ61372.1"/>
    </source>
</evidence>
<dbReference type="Proteomes" id="UP000342249">
    <property type="component" value="Unassembled WGS sequence"/>
</dbReference>
<feature type="transmembrane region" description="Helical" evidence="1">
    <location>
        <begin position="302"/>
        <end position="321"/>
    </location>
</feature>